<dbReference type="InterPro" id="IPR000276">
    <property type="entry name" value="GPCR_Rhodpsn"/>
</dbReference>
<dbReference type="PANTHER" id="PTHR24246">
    <property type="entry name" value="OLFACTORY RECEPTOR AND ADENOSINE RECEPTOR"/>
    <property type="match status" value="1"/>
</dbReference>
<comment type="subcellular location">
    <subcellularLocation>
        <location evidence="1">Cell membrane</location>
        <topology evidence="1">Multi-pass membrane protein</topology>
    </subcellularLocation>
</comment>
<feature type="transmembrane region" description="Helical" evidence="11">
    <location>
        <begin position="604"/>
        <end position="624"/>
    </location>
</feature>
<dbReference type="CDD" id="cd00637">
    <property type="entry name" value="7tm_classA_rhodopsin-like"/>
    <property type="match status" value="1"/>
</dbReference>
<evidence type="ECO:0000256" key="4">
    <source>
        <dbReference type="ARBA" id="ARBA00022989"/>
    </source>
</evidence>
<feature type="non-terminal residue" evidence="13">
    <location>
        <position position="632"/>
    </location>
</feature>
<keyword evidence="3 11" id="KW-0812">Transmembrane</keyword>
<evidence type="ECO:0000256" key="10">
    <source>
        <dbReference type="SAM" id="MobiDB-lite"/>
    </source>
</evidence>
<organism evidence="13 14">
    <name type="scientific">Owenia fusiformis</name>
    <name type="common">Polychaete worm</name>
    <dbReference type="NCBI Taxonomy" id="6347"/>
    <lineage>
        <taxon>Eukaryota</taxon>
        <taxon>Metazoa</taxon>
        <taxon>Spiralia</taxon>
        <taxon>Lophotrochozoa</taxon>
        <taxon>Annelida</taxon>
        <taxon>Polychaeta</taxon>
        <taxon>Sedentaria</taxon>
        <taxon>Canalipalpata</taxon>
        <taxon>Sabellida</taxon>
        <taxon>Oweniida</taxon>
        <taxon>Oweniidae</taxon>
        <taxon>Owenia</taxon>
    </lineage>
</organism>
<dbReference type="PANTHER" id="PTHR24246:SF27">
    <property type="entry name" value="ADENOSINE RECEPTOR, ISOFORM A"/>
    <property type="match status" value="1"/>
</dbReference>
<feature type="transmembrane region" description="Helical" evidence="11">
    <location>
        <begin position="142"/>
        <end position="163"/>
    </location>
</feature>
<keyword evidence="7" id="KW-0675">Receptor</keyword>
<evidence type="ECO:0000256" key="9">
    <source>
        <dbReference type="ARBA" id="ARBA00023224"/>
    </source>
</evidence>
<dbReference type="Pfam" id="PF00001">
    <property type="entry name" value="7tm_1"/>
    <property type="match status" value="1"/>
</dbReference>
<feature type="domain" description="G-protein coupled receptors family 1 profile" evidence="12">
    <location>
        <begin position="44"/>
        <end position="210"/>
    </location>
</feature>
<dbReference type="EMBL" id="CAIIXF020000002">
    <property type="protein sequence ID" value="CAH1776883.1"/>
    <property type="molecule type" value="Genomic_DNA"/>
</dbReference>
<reference evidence="13" key="1">
    <citation type="submission" date="2022-03" db="EMBL/GenBank/DDBJ databases">
        <authorList>
            <person name="Martin C."/>
        </authorList>
    </citation>
    <scope>NUCLEOTIDE SEQUENCE</scope>
</reference>
<keyword evidence="8" id="KW-0325">Glycoprotein</keyword>
<keyword evidence="14" id="KW-1185">Reference proteome</keyword>
<feature type="transmembrane region" description="Helical" evidence="11">
    <location>
        <begin position="65"/>
        <end position="89"/>
    </location>
</feature>
<evidence type="ECO:0000313" key="13">
    <source>
        <dbReference type="EMBL" id="CAH1776883.1"/>
    </source>
</evidence>
<feature type="transmembrane region" description="Helical" evidence="11">
    <location>
        <begin position="31"/>
        <end position="53"/>
    </location>
</feature>
<evidence type="ECO:0000256" key="1">
    <source>
        <dbReference type="ARBA" id="ARBA00004651"/>
    </source>
</evidence>
<dbReference type="Gene3D" id="1.20.1070.10">
    <property type="entry name" value="Rhodopsin 7-helix transmembrane proteins"/>
    <property type="match status" value="1"/>
</dbReference>
<dbReference type="InterPro" id="IPR011049">
    <property type="entry name" value="Serralysin-like_metalloprot_C"/>
</dbReference>
<evidence type="ECO:0000256" key="8">
    <source>
        <dbReference type="ARBA" id="ARBA00023180"/>
    </source>
</evidence>
<feature type="transmembrane region" description="Helical" evidence="11">
    <location>
        <begin position="183"/>
        <end position="208"/>
    </location>
</feature>
<evidence type="ECO:0000259" key="12">
    <source>
        <dbReference type="PROSITE" id="PS50262"/>
    </source>
</evidence>
<dbReference type="InterPro" id="IPR017452">
    <property type="entry name" value="GPCR_Rhodpsn_7TM"/>
</dbReference>
<keyword evidence="9" id="KW-0807">Transducer</keyword>
<name>A0A8S4N822_OWEFU</name>
<dbReference type="GO" id="GO:0004930">
    <property type="term" value="F:G protein-coupled receptor activity"/>
    <property type="evidence" value="ECO:0007669"/>
    <property type="project" value="UniProtKB-KW"/>
</dbReference>
<keyword evidence="6 11" id="KW-0472">Membrane</keyword>
<evidence type="ECO:0000313" key="14">
    <source>
        <dbReference type="Proteomes" id="UP000749559"/>
    </source>
</evidence>
<comment type="caution">
    <text evidence="13">The sequence shown here is derived from an EMBL/GenBank/DDBJ whole genome shotgun (WGS) entry which is preliminary data.</text>
</comment>
<protein>
    <recommendedName>
        <fullName evidence="12">G-protein coupled receptors family 1 profile domain-containing protein</fullName>
    </recommendedName>
</protein>
<keyword evidence="2" id="KW-1003">Cell membrane</keyword>
<sequence length="632" mass="69811">MLNTTITISTDTNNTTNLTHNVQDNQGKVAYYFRSMVGFMIVILHILIIITIVKTKQLQTVSNYFKCGLSLGGIVMGLSAIVQGVLGISNKLDNPSACMTILMFLIISTGVTMSSVLLLYVEAFLVARYTLINRNFFSKRCGAGLLGVTWIMWMLFALLGFGTRQPNMKGTVCQVNNGQLHRNYLLIVGVVFVAHILILILLQIGVYLRIKVHITKFQENENVVLQSSKPQSCTTETQRPFELPDMGDNAMGSSTPSKLNAKCSSFYATQKQSFSKRGKYENRVAEPSVLNFEHEETVAKLSSLNSEQEKTLAKQSQEDSVAELSTSNFDHEDAVAELNILDFQHEETVAETSIFNSKNEETVAQSRILNFKNDKTVAGPSTLNSKHEETVAGPSTFNSKHEEIVAGPSTFNSKHEETVAGPSTFNSKHEETVAGPSTFNSKHEEIVAGPSTFDSKHEEIVTGPSTFNSKHEEIVAGSSTFNSKHEEIVAGPSTFNSKHEEIVTGPSTLNSKYEETVAGSSTFNSKREETVAGPRTLNFKHDKTFTGSSIHNSKNEEPVAEPSSHNPEHIAQKGQGNKIVPICDLNAQNKRRTYKNWMHHISKLCRQICAILVAFILCFTPYTITNFISISS</sequence>
<gene>
    <name evidence="13" type="ORF">OFUS_LOCUS4013</name>
</gene>
<evidence type="ECO:0000256" key="5">
    <source>
        <dbReference type="ARBA" id="ARBA00023040"/>
    </source>
</evidence>
<dbReference type="Proteomes" id="UP000749559">
    <property type="component" value="Unassembled WGS sequence"/>
</dbReference>
<evidence type="ECO:0000256" key="7">
    <source>
        <dbReference type="ARBA" id="ARBA00023170"/>
    </source>
</evidence>
<feature type="region of interest" description="Disordered" evidence="10">
    <location>
        <begin position="544"/>
        <end position="573"/>
    </location>
</feature>
<evidence type="ECO:0000256" key="2">
    <source>
        <dbReference type="ARBA" id="ARBA00022475"/>
    </source>
</evidence>
<keyword evidence="5" id="KW-0297">G-protein coupled receptor</keyword>
<keyword evidence="4 11" id="KW-1133">Transmembrane helix</keyword>
<dbReference type="GO" id="GO:0005886">
    <property type="term" value="C:plasma membrane"/>
    <property type="evidence" value="ECO:0007669"/>
    <property type="project" value="UniProtKB-SubCell"/>
</dbReference>
<proteinExistence type="predicted"/>
<accession>A0A8S4N822</accession>
<evidence type="ECO:0000256" key="3">
    <source>
        <dbReference type="ARBA" id="ARBA00022692"/>
    </source>
</evidence>
<evidence type="ECO:0000256" key="6">
    <source>
        <dbReference type="ARBA" id="ARBA00023136"/>
    </source>
</evidence>
<evidence type="ECO:0000256" key="11">
    <source>
        <dbReference type="SAM" id="Phobius"/>
    </source>
</evidence>
<feature type="transmembrane region" description="Helical" evidence="11">
    <location>
        <begin position="101"/>
        <end position="121"/>
    </location>
</feature>
<dbReference type="SUPFAM" id="SSF101967">
    <property type="entry name" value="Adhesin YadA, collagen-binding domain"/>
    <property type="match status" value="1"/>
</dbReference>
<dbReference type="SUPFAM" id="SSF81321">
    <property type="entry name" value="Family A G protein-coupled receptor-like"/>
    <property type="match status" value="1"/>
</dbReference>
<dbReference type="AlphaFoldDB" id="A0A8S4N822"/>
<dbReference type="PROSITE" id="PS50262">
    <property type="entry name" value="G_PROTEIN_RECEP_F1_2"/>
    <property type="match status" value="1"/>
</dbReference>
<feature type="region of interest" description="Disordered" evidence="10">
    <location>
        <begin position="413"/>
        <end position="436"/>
    </location>
</feature>